<reference evidence="1 2" key="1">
    <citation type="submission" date="2019-02" db="EMBL/GenBank/DDBJ databases">
        <title>Jishengella sp. nov., isolated from a root of Zingiber montanum.</title>
        <authorList>
            <person name="Kuncharoen N."/>
            <person name="Kudo T."/>
            <person name="Masahiro Y."/>
            <person name="Ohkuma M."/>
            <person name="Tanasupawat S."/>
        </authorList>
    </citation>
    <scope>NUCLEOTIDE SEQUENCE [LARGE SCALE GENOMIC DNA]</scope>
    <source>
        <strain evidence="1 2">PLAI 1-1</strain>
    </source>
</reference>
<dbReference type="AlphaFoldDB" id="A0A4R0GVB4"/>
<protein>
    <submittedName>
        <fullName evidence="1">Uncharacterized protein</fullName>
    </submittedName>
</protein>
<organism evidence="1 2">
    <name type="scientific">Micromonospora zingiberis</name>
    <dbReference type="NCBI Taxonomy" id="2053011"/>
    <lineage>
        <taxon>Bacteria</taxon>
        <taxon>Bacillati</taxon>
        <taxon>Actinomycetota</taxon>
        <taxon>Actinomycetes</taxon>
        <taxon>Micromonosporales</taxon>
        <taxon>Micromonosporaceae</taxon>
        <taxon>Micromonospora</taxon>
    </lineage>
</organism>
<sequence length="92" mass="10098">MSLYWEWSYVLVEAGPQAALTWRTGHMRGEGTLPDLFFPADRSWLVSALWDDTWSCVGGSSGLIGALEHDPLVAARRVGPDEDALPPGLTRD</sequence>
<dbReference type="OrthoDB" id="2426596at2"/>
<name>A0A4R0GVB4_9ACTN</name>
<dbReference type="Proteomes" id="UP000292274">
    <property type="component" value="Unassembled WGS sequence"/>
</dbReference>
<dbReference type="EMBL" id="SJJR01000001">
    <property type="protein sequence ID" value="TCC00654.1"/>
    <property type="molecule type" value="Genomic_DNA"/>
</dbReference>
<comment type="caution">
    <text evidence="1">The sequence shown here is derived from an EMBL/GenBank/DDBJ whole genome shotgun (WGS) entry which is preliminary data.</text>
</comment>
<accession>A0A4R0GVB4</accession>
<gene>
    <name evidence="1" type="ORF">E0H26_00215</name>
</gene>
<evidence type="ECO:0000313" key="1">
    <source>
        <dbReference type="EMBL" id="TCC00654.1"/>
    </source>
</evidence>
<proteinExistence type="predicted"/>
<keyword evidence="2" id="KW-1185">Reference proteome</keyword>
<evidence type="ECO:0000313" key="2">
    <source>
        <dbReference type="Proteomes" id="UP000292274"/>
    </source>
</evidence>